<proteinExistence type="predicted"/>
<dbReference type="PROSITE" id="PS51257">
    <property type="entry name" value="PROKAR_LIPOPROTEIN"/>
    <property type="match status" value="1"/>
</dbReference>
<evidence type="ECO:0000313" key="3">
    <source>
        <dbReference type="Proteomes" id="UP001458880"/>
    </source>
</evidence>
<name>A0AAW1K107_POPJA</name>
<keyword evidence="3" id="KW-1185">Reference proteome</keyword>
<dbReference type="Proteomes" id="UP001458880">
    <property type="component" value="Unassembled WGS sequence"/>
</dbReference>
<dbReference type="AlphaFoldDB" id="A0AAW1K107"/>
<gene>
    <name evidence="2" type="ORF">QE152_g25890</name>
</gene>
<feature type="signal peptide" evidence="1">
    <location>
        <begin position="1"/>
        <end position="17"/>
    </location>
</feature>
<comment type="caution">
    <text evidence="2">The sequence shown here is derived from an EMBL/GenBank/DDBJ whole genome shotgun (WGS) entry which is preliminary data.</text>
</comment>
<sequence>MNKVFIYIFLILAVCSCTRVQYYTSSERRSKQWTPKKENAVVEAVALAKSVNVTVVAIQLKALIVAVDPERLARAVVVAVKEQAKAAVVEGKHVIAKENANVTVAAVRAVAANVVTVPASIAVVKHKGIVAAAAGKRVTAKKDVNVLTVVAQAVLEKFNCESAYSLILSHFDLGQKGRDAYFEQLIAGHLPPMKLKKYRDADERIHLPPMKLKKYRDADERIRRIVLNYGKREPLDYLRDLAHNYQMTQ</sequence>
<protein>
    <submittedName>
        <fullName evidence="2">Uncharacterized protein</fullName>
    </submittedName>
</protein>
<evidence type="ECO:0000256" key="1">
    <source>
        <dbReference type="SAM" id="SignalP"/>
    </source>
</evidence>
<dbReference type="EMBL" id="JASPKY010000289">
    <property type="protein sequence ID" value="KAK9710699.1"/>
    <property type="molecule type" value="Genomic_DNA"/>
</dbReference>
<keyword evidence="1" id="KW-0732">Signal</keyword>
<feature type="chain" id="PRO_5043957188" evidence="1">
    <location>
        <begin position="18"/>
        <end position="249"/>
    </location>
</feature>
<evidence type="ECO:0000313" key="2">
    <source>
        <dbReference type="EMBL" id="KAK9710699.1"/>
    </source>
</evidence>
<organism evidence="2 3">
    <name type="scientific">Popillia japonica</name>
    <name type="common">Japanese beetle</name>
    <dbReference type="NCBI Taxonomy" id="7064"/>
    <lineage>
        <taxon>Eukaryota</taxon>
        <taxon>Metazoa</taxon>
        <taxon>Ecdysozoa</taxon>
        <taxon>Arthropoda</taxon>
        <taxon>Hexapoda</taxon>
        <taxon>Insecta</taxon>
        <taxon>Pterygota</taxon>
        <taxon>Neoptera</taxon>
        <taxon>Endopterygota</taxon>
        <taxon>Coleoptera</taxon>
        <taxon>Polyphaga</taxon>
        <taxon>Scarabaeiformia</taxon>
        <taxon>Scarabaeidae</taxon>
        <taxon>Rutelinae</taxon>
        <taxon>Popillia</taxon>
    </lineage>
</organism>
<reference evidence="2 3" key="1">
    <citation type="journal article" date="2024" name="BMC Genomics">
        <title>De novo assembly and annotation of Popillia japonica's genome with initial clues to its potential as an invasive pest.</title>
        <authorList>
            <person name="Cucini C."/>
            <person name="Boschi S."/>
            <person name="Funari R."/>
            <person name="Cardaioli E."/>
            <person name="Iannotti N."/>
            <person name="Marturano G."/>
            <person name="Paoli F."/>
            <person name="Bruttini M."/>
            <person name="Carapelli A."/>
            <person name="Frati F."/>
            <person name="Nardi F."/>
        </authorList>
    </citation>
    <scope>NUCLEOTIDE SEQUENCE [LARGE SCALE GENOMIC DNA]</scope>
    <source>
        <strain evidence="2">DMR45628</strain>
    </source>
</reference>
<accession>A0AAW1K107</accession>